<gene>
    <name evidence="3" type="ORF">PHPALM_27413</name>
</gene>
<name>A0A2P4XCM4_9STRA</name>
<dbReference type="Pfam" id="PF03221">
    <property type="entry name" value="HTH_Tnp_Tc5"/>
    <property type="match status" value="1"/>
</dbReference>
<keyword evidence="4" id="KW-1185">Reference proteome</keyword>
<organism evidence="3 4">
    <name type="scientific">Phytophthora palmivora</name>
    <dbReference type="NCBI Taxonomy" id="4796"/>
    <lineage>
        <taxon>Eukaryota</taxon>
        <taxon>Sar</taxon>
        <taxon>Stramenopiles</taxon>
        <taxon>Oomycota</taxon>
        <taxon>Peronosporomycetes</taxon>
        <taxon>Peronosporales</taxon>
        <taxon>Peronosporaceae</taxon>
        <taxon>Phytophthora</taxon>
    </lineage>
</organism>
<evidence type="ECO:0000256" key="1">
    <source>
        <dbReference type="ARBA" id="ARBA00023125"/>
    </source>
</evidence>
<dbReference type="Proteomes" id="UP000237271">
    <property type="component" value="Unassembled WGS sequence"/>
</dbReference>
<evidence type="ECO:0000313" key="4">
    <source>
        <dbReference type="Proteomes" id="UP000237271"/>
    </source>
</evidence>
<dbReference type="AlphaFoldDB" id="A0A2P4XCM4"/>
<protein>
    <recommendedName>
        <fullName evidence="2">HTH CENPB-type domain-containing protein</fullName>
    </recommendedName>
</protein>
<comment type="caution">
    <text evidence="3">The sequence shown here is derived from an EMBL/GenBank/DDBJ whole genome shotgun (WGS) entry which is preliminary data.</text>
</comment>
<evidence type="ECO:0000259" key="2">
    <source>
        <dbReference type="PROSITE" id="PS51253"/>
    </source>
</evidence>
<dbReference type="GO" id="GO:0003677">
    <property type="term" value="F:DNA binding"/>
    <property type="evidence" value="ECO:0007669"/>
    <property type="project" value="UniProtKB-KW"/>
</dbReference>
<dbReference type="InterPro" id="IPR006600">
    <property type="entry name" value="HTH_CenpB_DNA-bd_dom"/>
</dbReference>
<dbReference type="EMBL" id="NCKW01015031">
    <property type="protein sequence ID" value="POM63289.1"/>
    <property type="molecule type" value="Genomic_DNA"/>
</dbReference>
<sequence>MGEEKGRYNQEDVDLAVARVAAGEKKAAVVRTSPVPLRTLFRLVKRAADGGSTLPSRPGPKPVIPLELERDLAEWIAAMQRCGIPVGRQDIIAKASDMLAVATGPAMPTRATPTRILTGVWYRRFLQRHPFLSNRIAQCIARVRNAVDEDGVATLFYTLAKMFIELKIDATRIFNMDETSFMPKTARRKVVAVRGSANVWRKETKPSFHMTVVGAVSANGATVPPLVVVPGVRLFKEDITALHIHGAAITGDPKGFSNAKIFLQWLAFFGDSIAHLPKPVVLIVDNKAAEICVEYGIMLVALPAKCDAPLPAPGQRLCSISDPVIRKTTAVGMVCTAYRRALMDKPSSAVNGFRECGIWPLSMVQLKARLALYKGGGVKGKIGTADWLKHREAVIDEVRTGILLLPHVPSTGKKRKRSTVDVAGRLVTKERLLAGAYD</sequence>
<evidence type="ECO:0000313" key="3">
    <source>
        <dbReference type="EMBL" id="POM63289.1"/>
    </source>
</evidence>
<dbReference type="PANTHER" id="PTHR19303">
    <property type="entry name" value="TRANSPOSON"/>
    <property type="match status" value="1"/>
</dbReference>
<dbReference type="InterPro" id="IPR050863">
    <property type="entry name" value="CenT-Element_Derived"/>
</dbReference>
<proteinExistence type="predicted"/>
<feature type="domain" description="HTH CENPB-type" evidence="2">
    <location>
        <begin position="56"/>
        <end position="135"/>
    </location>
</feature>
<dbReference type="PROSITE" id="PS51253">
    <property type="entry name" value="HTH_CENPB"/>
    <property type="match status" value="1"/>
</dbReference>
<reference evidence="3 4" key="1">
    <citation type="journal article" date="2017" name="Genome Biol. Evol.">
        <title>Phytophthora megakarya and P. palmivora, closely related causal agents of cacao black pod rot, underwent increases in genome sizes and gene numbers by different mechanisms.</title>
        <authorList>
            <person name="Ali S.S."/>
            <person name="Shao J."/>
            <person name="Lary D.J."/>
            <person name="Kronmiller B."/>
            <person name="Shen D."/>
            <person name="Strem M.D."/>
            <person name="Amoako-Attah I."/>
            <person name="Akrofi A.Y."/>
            <person name="Begoude B.A."/>
            <person name="Ten Hoopen G.M."/>
            <person name="Coulibaly K."/>
            <person name="Kebe B.I."/>
            <person name="Melnick R.L."/>
            <person name="Guiltinan M.J."/>
            <person name="Tyler B.M."/>
            <person name="Meinhardt L.W."/>
            <person name="Bailey B.A."/>
        </authorList>
    </citation>
    <scope>NUCLEOTIDE SEQUENCE [LARGE SCALE GENOMIC DNA]</scope>
    <source>
        <strain evidence="4">sbr112.9</strain>
    </source>
</reference>
<dbReference type="GO" id="GO:0005634">
    <property type="term" value="C:nucleus"/>
    <property type="evidence" value="ECO:0007669"/>
    <property type="project" value="TreeGrafter"/>
</dbReference>
<keyword evidence="1" id="KW-0238">DNA-binding</keyword>
<dbReference type="PANTHER" id="PTHR19303:SF57">
    <property type="entry name" value="HTH CENPB-TYPE DOMAIN-CONTAINING PROTEIN"/>
    <property type="match status" value="1"/>
</dbReference>
<accession>A0A2P4XCM4</accession>
<dbReference type="OrthoDB" id="78733at2759"/>